<dbReference type="Pfam" id="PF13843">
    <property type="entry name" value="DDE_Tnp_1_7"/>
    <property type="match status" value="1"/>
</dbReference>
<protein>
    <recommendedName>
        <fullName evidence="2">PiggyBac transposable element-derived protein domain-containing protein</fullName>
    </recommendedName>
</protein>
<dbReference type="PANTHER" id="PTHR46599:SF3">
    <property type="entry name" value="PIGGYBAC TRANSPOSABLE ELEMENT-DERIVED PROTEIN 4"/>
    <property type="match status" value="1"/>
</dbReference>
<proteinExistence type="predicted"/>
<evidence type="ECO:0000259" key="2">
    <source>
        <dbReference type="Pfam" id="PF13843"/>
    </source>
</evidence>
<feature type="signal peptide" evidence="1">
    <location>
        <begin position="1"/>
        <end position="22"/>
    </location>
</feature>
<organism evidence="3 4">
    <name type="scientific">Dryococelus australis</name>
    <dbReference type="NCBI Taxonomy" id="614101"/>
    <lineage>
        <taxon>Eukaryota</taxon>
        <taxon>Metazoa</taxon>
        <taxon>Ecdysozoa</taxon>
        <taxon>Arthropoda</taxon>
        <taxon>Hexapoda</taxon>
        <taxon>Insecta</taxon>
        <taxon>Pterygota</taxon>
        <taxon>Neoptera</taxon>
        <taxon>Polyneoptera</taxon>
        <taxon>Phasmatodea</taxon>
        <taxon>Verophasmatodea</taxon>
        <taxon>Anareolatae</taxon>
        <taxon>Phasmatidae</taxon>
        <taxon>Eurycanthinae</taxon>
        <taxon>Dryococelus</taxon>
    </lineage>
</organism>
<evidence type="ECO:0000256" key="1">
    <source>
        <dbReference type="SAM" id="SignalP"/>
    </source>
</evidence>
<keyword evidence="4" id="KW-1185">Reference proteome</keyword>
<feature type="non-terminal residue" evidence="3">
    <location>
        <position position="265"/>
    </location>
</feature>
<dbReference type="InterPro" id="IPR029526">
    <property type="entry name" value="PGBD"/>
</dbReference>
<reference evidence="3 4" key="1">
    <citation type="submission" date="2023-02" db="EMBL/GenBank/DDBJ databases">
        <title>LHISI_Scaffold_Assembly.</title>
        <authorList>
            <person name="Stuart O.P."/>
            <person name="Cleave R."/>
            <person name="Magrath M.J.L."/>
            <person name="Mikheyev A.S."/>
        </authorList>
    </citation>
    <scope>NUCLEOTIDE SEQUENCE [LARGE SCALE GENOMIC DNA]</scope>
    <source>
        <strain evidence="3">Daus_M_001</strain>
        <tissue evidence="3">Leg muscle</tissue>
    </source>
</reference>
<feature type="chain" id="PRO_5046071848" description="PiggyBac transposable element-derived protein domain-containing protein" evidence="1">
    <location>
        <begin position="23"/>
        <end position="265"/>
    </location>
</feature>
<accession>A0ABQ9I283</accession>
<sequence length="265" mass="30880">MAYNFLWYAMLILDVLRIEVYSGKGAEETGVMTLLNRLLGSYFDKDFTVYMDHYYSSPVVFDYLWEHKTKAVGICMTNRKGLPQSTVVKQKIKKGEVISTLRKHLLCLKWRDTREVLMLSTCHTSSTTDDDVCPLQEPVTKTKSDVVLDYNIQKTGPYKRKQLNWWEKLFFHIFVMSATNTFVLYKETRNPEEPTKCRLVQFLIQLGNAFVEEGNKEQQISSLPDRSKHQTGKLARKETYWWCPDCSVALCVSGCFKVYHTKANY</sequence>
<dbReference type="PANTHER" id="PTHR46599">
    <property type="entry name" value="PIGGYBAC TRANSPOSABLE ELEMENT-DERIVED PROTEIN 4"/>
    <property type="match status" value="1"/>
</dbReference>
<keyword evidence="1" id="KW-0732">Signal</keyword>
<feature type="domain" description="PiggyBac transposable element-derived protein" evidence="2">
    <location>
        <begin position="16"/>
        <end position="163"/>
    </location>
</feature>
<dbReference type="Proteomes" id="UP001159363">
    <property type="component" value="Chromosome 3"/>
</dbReference>
<dbReference type="EMBL" id="JARBHB010000003">
    <property type="protein sequence ID" value="KAJ8890697.1"/>
    <property type="molecule type" value="Genomic_DNA"/>
</dbReference>
<name>A0ABQ9I283_9NEOP</name>
<comment type="caution">
    <text evidence="3">The sequence shown here is derived from an EMBL/GenBank/DDBJ whole genome shotgun (WGS) entry which is preliminary data.</text>
</comment>
<evidence type="ECO:0000313" key="3">
    <source>
        <dbReference type="EMBL" id="KAJ8890697.1"/>
    </source>
</evidence>
<gene>
    <name evidence="3" type="ORF">PR048_010206</name>
</gene>
<evidence type="ECO:0000313" key="4">
    <source>
        <dbReference type="Proteomes" id="UP001159363"/>
    </source>
</evidence>